<dbReference type="NCBIfam" id="TIGR01189">
    <property type="entry name" value="ccmA"/>
    <property type="match status" value="1"/>
</dbReference>
<name>A0A934K346_9BACT</name>
<reference evidence="6" key="1">
    <citation type="submission" date="2020-10" db="EMBL/GenBank/DDBJ databases">
        <title>Ca. Dormibacterota MAGs.</title>
        <authorList>
            <person name="Montgomery K."/>
        </authorList>
    </citation>
    <scope>NUCLEOTIDE SEQUENCE [LARGE SCALE GENOMIC DNA]</scope>
    <source>
        <strain evidence="6">SC8812_S17_10</strain>
    </source>
</reference>
<protein>
    <submittedName>
        <fullName evidence="6">Heme ABC exporter ATP-binding protein CcmA</fullName>
    </submittedName>
</protein>
<feature type="domain" description="ABC transporter" evidence="5">
    <location>
        <begin position="6"/>
        <end position="215"/>
    </location>
</feature>
<evidence type="ECO:0000259" key="5">
    <source>
        <dbReference type="PROSITE" id="PS50893"/>
    </source>
</evidence>
<keyword evidence="4 6" id="KW-0067">ATP-binding</keyword>
<evidence type="ECO:0000313" key="6">
    <source>
        <dbReference type="EMBL" id="MBJ7600731.1"/>
    </source>
</evidence>
<comment type="caution">
    <text evidence="6">The sequence shown here is derived from an EMBL/GenBank/DDBJ whole genome shotgun (WGS) entry which is preliminary data.</text>
</comment>
<sequence length="217" mass="23529">MSSPAVSGRDLVQRFGARVALGPLQLVVRQRERVAVLGGNGAGKTTLLRILATAARPAGGSLELLGLDAVGQRDRLRGRIGYLGHQPGLHPVLTARETLEFFATLHGVEKGRVPERLAQVGLEQMARERVEQLSRGQQQRLALARAVLHDPELLILDEPDASLDAPGRRLLGQLAEGRTLVMATHDRELARQICGRALLLHAGLDRGDPWGLRVMEA</sequence>
<evidence type="ECO:0000256" key="3">
    <source>
        <dbReference type="ARBA" id="ARBA00022748"/>
    </source>
</evidence>
<dbReference type="EMBL" id="JAEKNR010000217">
    <property type="protein sequence ID" value="MBJ7600731.1"/>
    <property type="molecule type" value="Genomic_DNA"/>
</dbReference>
<evidence type="ECO:0000256" key="4">
    <source>
        <dbReference type="ARBA" id="ARBA00022840"/>
    </source>
</evidence>
<dbReference type="InterPro" id="IPR027417">
    <property type="entry name" value="P-loop_NTPase"/>
</dbReference>
<evidence type="ECO:0000256" key="2">
    <source>
        <dbReference type="ARBA" id="ARBA00022741"/>
    </source>
</evidence>
<dbReference type="Proteomes" id="UP000612893">
    <property type="component" value="Unassembled WGS sequence"/>
</dbReference>
<keyword evidence="1" id="KW-0813">Transport</keyword>
<keyword evidence="3" id="KW-0201">Cytochrome c-type biogenesis</keyword>
<dbReference type="GO" id="GO:0016887">
    <property type="term" value="F:ATP hydrolysis activity"/>
    <property type="evidence" value="ECO:0007669"/>
    <property type="project" value="InterPro"/>
</dbReference>
<keyword evidence="7" id="KW-1185">Reference proteome</keyword>
<proteinExistence type="predicted"/>
<dbReference type="RefSeq" id="WP_338204680.1">
    <property type="nucleotide sequence ID" value="NZ_JAEKNR010000217.1"/>
</dbReference>
<organism evidence="6 7">
    <name type="scientific">Candidatus Nephthysia bennettiae</name>
    <dbReference type="NCBI Taxonomy" id="3127016"/>
    <lineage>
        <taxon>Bacteria</taxon>
        <taxon>Bacillati</taxon>
        <taxon>Candidatus Dormiibacterota</taxon>
        <taxon>Candidatus Dormibacteria</taxon>
        <taxon>Candidatus Dormibacterales</taxon>
        <taxon>Candidatus Dormibacteraceae</taxon>
        <taxon>Candidatus Nephthysia</taxon>
    </lineage>
</organism>
<dbReference type="InterPro" id="IPR005895">
    <property type="entry name" value="ABC_transptr_haem_export_CcmA"/>
</dbReference>
<dbReference type="InterPro" id="IPR050763">
    <property type="entry name" value="ABC_transporter_ATP-binding"/>
</dbReference>
<dbReference type="PANTHER" id="PTHR42711:SF16">
    <property type="entry name" value="ABC TRANSPORTER ATP-BINDING PROTEIN"/>
    <property type="match status" value="1"/>
</dbReference>
<keyword evidence="2" id="KW-0547">Nucleotide-binding</keyword>
<dbReference type="GO" id="GO:0022857">
    <property type="term" value="F:transmembrane transporter activity"/>
    <property type="evidence" value="ECO:0007669"/>
    <property type="project" value="InterPro"/>
</dbReference>
<dbReference type="PROSITE" id="PS50893">
    <property type="entry name" value="ABC_TRANSPORTER_2"/>
    <property type="match status" value="1"/>
</dbReference>
<accession>A0A934K346</accession>
<gene>
    <name evidence="6" type="primary">ccmA</name>
    <name evidence="6" type="ORF">JF922_22010</name>
</gene>
<dbReference type="AlphaFoldDB" id="A0A934K346"/>
<evidence type="ECO:0000256" key="1">
    <source>
        <dbReference type="ARBA" id="ARBA00022448"/>
    </source>
</evidence>
<dbReference type="InterPro" id="IPR003439">
    <property type="entry name" value="ABC_transporter-like_ATP-bd"/>
</dbReference>
<dbReference type="SUPFAM" id="SSF52540">
    <property type="entry name" value="P-loop containing nucleoside triphosphate hydrolases"/>
    <property type="match status" value="1"/>
</dbReference>
<dbReference type="InterPro" id="IPR003593">
    <property type="entry name" value="AAA+_ATPase"/>
</dbReference>
<dbReference type="PANTHER" id="PTHR42711">
    <property type="entry name" value="ABC TRANSPORTER ATP-BINDING PROTEIN"/>
    <property type="match status" value="1"/>
</dbReference>
<dbReference type="Gene3D" id="3.40.50.300">
    <property type="entry name" value="P-loop containing nucleotide triphosphate hydrolases"/>
    <property type="match status" value="1"/>
</dbReference>
<dbReference type="Pfam" id="PF00005">
    <property type="entry name" value="ABC_tran"/>
    <property type="match status" value="1"/>
</dbReference>
<dbReference type="SMART" id="SM00382">
    <property type="entry name" value="AAA"/>
    <property type="match status" value="1"/>
</dbReference>
<dbReference type="GO" id="GO:0005524">
    <property type="term" value="F:ATP binding"/>
    <property type="evidence" value="ECO:0007669"/>
    <property type="project" value="UniProtKB-KW"/>
</dbReference>
<evidence type="ECO:0000313" key="7">
    <source>
        <dbReference type="Proteomes" id="UP000612893"/>
    </source>
</evidence>
<dbReference type="GO" id="GO:0017004">
    <property type="term" value="P:cytochrome complex assembly"/>
    <property type="evidence" value="ECO:0007669"/>
    <property type="project" value="UniProtKB-KW"/>
</dbReference>